<evidence type="ECO:0000259" key="1">
    <source>
        <dbReference type="Pfam" id="PF00248"/>
    </source>
</evidence>
<protein>
    <submittedName>
        <fullName evidence="2">Predicted oxidoreductase</fullName>
    </submittedName>
</protein>
<reference evidence="3" key="1">
    <citation type="journal article" date="2017" name="Genome Announc.">
        <title>Draft Genome Sequence of Terrimicrobium sacchariphilum NM-5T, a Facultative Anaerobic Soil Bacterium of the Class Spartobacteria.</title>
        <authorList>
            <person name="Qiu Y.L."/>
            <person name="Tourlousse D.M."/>
            <person name="Matsuura N."/>
            <person name="Ohashi A."/>
            <person name="Sekiguchi Y."/>
        </authorList>
    </citation>
    <scope>NUCLEOTIDE SEQUENCE [LARGE SCALE GENOMIC DNA]</scope>
    <source>
        <strain evidence="3">NM-5</strain>
    </source>
</reference>
<evidence type="ECO:0000313" key="3">
    <source>
        <dbReference type="Proteomes" id="UP000076023"/>
    </source>
</evidence>
<dbReference type="SUPFAM" id="SSF51430">
    <property type="entry name" value="NAD(P)-linked oxidoreductase"/>
    <property type="match status" value="1"/>
</dbReference>
<feature type="domain" description="NADP-dependent oxidoreductase" evidence="1">
    <location>
        <begin position="30"/>
        <end position="328"/>
    </location>
</feature>
<dbReference type="Pfam" id="PF00248">
    <property type="entry name" value="Aldo_ket_red"/>
    <property type="match status" value="1"/>
</dbReference>
<proteinExistence type="predicted"/>
<keyword evidence="3" id="KW-1185">Reference proteome</keyword>
<name>A0A146GCB8_TERSA</name>
<dbReference type="InterPro" id="IPR053135">
    <property type="entry name" value="AKR2_Oxidoreductase"/>
</dbReference>
<accession>A0A146GCB8</accession>
<dbReference type="InterPro" id="IPR036812">
    <property type="entry name" value="NAD(P)_OxRdtase_dom_sf"/>
</dbReference>
<dbReference type="InParanoid" id="A0A146GCB8"/>
<dbReference type="Proteomes" id="UP000076023">
    <property type="component" value="Unassembled WGS sequence"/>
</dbReference>
<dbReference type="EMBL" id="BDCO01000002">
    <property type="protein sequence ID" value="GAT34176.1"/>
    <property type="molecule type" value="Genomic_DNA"/>
</dbReference>
<gene>
    <name evidence="2" type="ORF">TSACC_22600</name>
</gene>
<comment type="caution">
    <text evidence="2">The sequence shown here is derived from an EMBL/GenBank/DDBJ whole genome shotgun (WGS) entry which is preliminary data.</text>
</comment>
<dbReference type="PANTHER" id="PTHR43312">
    <property type="entry name" value="D-THREO-ALDOSE 1-DEHYDROGENASE"/>
    <property type="match status" value="1"/>
</dbReference>
<dbReference type="CDD" id="cd19086">
    <property type="entry name" value="AKR_AKR11C1"/>
    <property type="match status" value="1"/>
</dbReference>
<dbReference type="AlphaFoldDB" id="A0A146GCB8"/>
<dbReference type="STRING" id="690879.TSACC_22600"/>
<organism evidence="2 3">
    <name type="scientific">Terrimicrobium sacchariphilum</name>
    <dbReference type="NCBI Taxonomy" id="690879"/>
    <lineage>
        <taxon>Bacteria</taxon>
        <taxon>Pseudomonadati</taxon>
        <taxon>Verrucomicrobiota</taxon>
        <taxon>Terrimicrobiia</taxon>
        <taxon>Terrimicrobiales</taxon>
        <taxon>Terrimicrobiaceae</taxon>
        <taxon>Terrimicrobium</taxon>
    </lineage>
</organism>
<evidence type="ECO:0000313" key="2">
    <source>
        <dbReference type="EMBL" id="GAT34176.1"/>
    </source>
</evidence>
<dbReference type="InterPro" id="IPR023210">
    <property type="entry name" value="NADP_OxRdtase_dom"/>
</dbReference>
<dbReference type="PANTHER" id="PTHR43312:SF1">
    <property type="entry name" value="NADP-DEPENDENT OXIDOREDUCTASE DOMAIN-CONTAINING PROTEIN"/>
    <property type="match status" value="1"/>
</dbReference>
<sequence length="343" mass="37772">MFRLDREESLPLTAPMKFRTFGKGGEKVSEIGLGCWQLSGNAWGDLDEAKALEILAAAADAGVNFLDTADVYGTGRSEELIGKFLKSRPGSDFFIATKLGRTSDLYPDKYTEAGVRAALEASLQRLGVETISLVQLHCVPVEVLRQGDIFDWLRKLQAEGKIRHFGASVEDTAQASLCLAQDGLASLQIIFNIFRQTPETTILPAAKAKGIAIIVRLPLASGLLSGKFTKDTLFAENDHRNFNRDGQAFNVGETFAGIPFDKGVELADEMKHFVPESLTMVQMAQRWILDHDEVTVVIPGARTPAQARENASVSRLPELPESLHARLARYYKTEVEPFIRGTY</sequence>
<dbReference type="Gene3D" id="3.20.20.100">
    <property type="entry name" value="NADP-dependent oxidoreductase domain"/>
    <property type="match status" value="1"/>
</dbReference>